<dbReference type="InterPro" id="IPR013083">
    <property type="entry name" value="Znf_RING/FYVE/PHD"/>
</dbReference>
<dbReference type="GO" id="GO:0016558">
    <property type="term" value="P:protein import into peroxisome matrix"/>
    <property type="evidence" value="ECO:0007669"/>
    <property type="project" value="InterPro"/>
</dbReference>
<dbReference type="PhylomeDB" id="Q23601"/>
<evidence type="ECO:0000256" key="5">
    <source>
        <dbReference type="ARBA" id="ARBA00022679"/>
    </source>
</evidence>
<dbReference type="Gene3D" id="3.30.40.10">
    <property type="entry name" value="Zinc/RING finger domain, C3HC4 (zinc finger)"/>
    <property type="match status" value="1"/>
</dbReference>
<dbReference type="eggNOG" id="KOG2879">
    <property type="taxonomic scope" value="Eukaryota"/>
</dbReference>
<dbReference type="OMA" id="QKCGHVA"/>
<dbReference type="PANTHER" id="PTHR48178">
    <property type="entry name" value="PEROXISOME BIOGENESIS FACTOR 2"/>
    <property type="match status" value="1"/>
</dbReference>
<dbReference type="GO" id="GO:0005778">
    <property type="term" value="C:peroxisomal membrane"/>
    <property type="evidence" value="ECO:0007669"/>
    <property type="project" value="UniProtKB-SubCell"/>
</dbReference>
<dbReference type="UCSC" id="ZK809.7">
    <property type="organism name" value="c. elegans"/>
</dbReference>
<comment type="catalytic activity">
    <reaction evidence="16">
        <text>[E2 ubiquitin-conjugating enzyme]-S-ubiquitinyl-L-cysteine + [acceptor protein]-L-cysteine = [E2 ubiquitin-conjugating enzyme]-L-cysteine + [acceptor protein]-S-ubiquitinyl-L-cysteine.</text>
        <dbReference type="EC" id="2.3.2.36"/>
    </reaction>
</comment>
<organism evidence="20 21">
    <name type="scientific">Caenorhabditis elegans</name>
    <dbReference type="NCBI Taxonomy" id="6239"/>
    <lineage>
        <taxon>Eukaryota</taxon>
        <taxon>Metazoa</taxon>
        <taxon>Ecdysozoa</taxon>
        <taxon>Nematoda</taxon>
        <taxon>Chromadorea</taxon>
        <taxon>Rhabditida</taxon>
        <taxon>Rhabditina</taxon>
        <taxon>Rhabditomorpha</taxon>
        <taxon>Rhabditoidea</taxon>
        <taxon>Rhabditidae</taxon>
        <taxon>Peloderinae</taxon>
        <taxon>Caenorhabditis</taxon>
    </lineage>
</organism>
<evidence type="ECO:0000256" key="12">
    <source>
        <dbReference type="ARBA" id="ARBA00022989"/>
    </source>
</evidence>
<dbReference type="SMART" id="SM00184">
    <property type="entry name" value="RING"/>
    <property type="match status" value="1"/>
</dbReference>
<evidence type="ECO:0000313" key="21">
    <source>
        <dbReference type="Proteomes" id="UP000001940"/>
    </source>
</evidence>
<dbReference type="InterPro" id="IPR001841">
    <property type="entry name" value="Znf_RING"/>
</dbReference>
<evidence type="ECO:0000256" key="11">
    <source>
        <dbReference type="ARBA" id="ARBA00022927"/>
    </source>
</evidence>
<dbReference type="OrthoDB" id="1701437at2759"/>
<gene>
    <name evidence="20 22" type="primary">prx-2</name>
    <name evidence="20" type="ORF">CELE_ZK809.7</name>
    <name evidence="22" type="ORF">ZK809.7</name>
</gene>
<evidence type="ECO:0000256" key="16">
    <source>
        <dbReference type="ARBA" id="ARBA00034438"/>
    </source>
</evidence>
<proteinExistence type="inferred from homology"/>
<dbReference type="GO" id="GO:0008270">
    <property type="term" value="F:zinc ion binding"/>
    <property type="evidence" value="ECO:0007669"/>
    <property type="project" value="UniProtKB-KW"/>
</dbReference>
<dbReference type="SMR" id="Q23601"/>
<dbReference type="GO" id="GO:0061630">
    <property type="term" value="F:ubiquitin protein ligase activity"/>
    <property type="evidence" value="ECO:0007669"/>
    <property type="project" value="UniProtKB-EC"/>
</dbReference>
<evidence type="ECO:0000256" key="9">
    <source>
        <dbReference type="ARBA" id="ARBA00022786"/>
    </source>
</evidence>
<reference evidence="20 21" key="1">
    <citation type="journal article" date="1998" name="Science">
        <title>Genome sequence of the nematode C. elegans: a platform for investigating biology.</title>
        <authorList>
            <consortium name="The C. elegans sequencing consortium"/>
            <person name="Sulson J.E."/>
            <person name="Waterston R."/>
        </authorList>
    </citation>
    <scope>NUCLEOTIDE SEQUENCE [LARGE SCALE GENOMIC DNA]</scope>
    <source>
        <strain evidence="20 21">Bristol N2</strain>
    </source>
</reference>
<dbReference type="PANTHER" id="PTHR48178:SF1">
    <property type="entry name" value="PEROXISOME BIOGENESIS FACTOR 2"/>
    <property type="match status" value="1"/>
</dbReference>
<keyword evidence="5 20" id="KW-0808">Transferase</keyword>
<dbReference type="AlphaFoldDB" id="Q23601"/>
<dbReference type="WormBase" id="ZK809.7">
    <property type="protein sequence ID" value="CE40543"/>
    <property type="gene ID" value="WBGene00004192"/>
    <property type="gene designation" value="prx-2"/>
</dbReference>
<evidence type="ECO:0000256" key="10">
    <source>
        <dbReference type="ARBA" id="ARBA00022833"/>
    </source>
</evidence>
<dbReference type="PROSITE" id="PS50089">
    <property type="entry name" value="ZF_RING_2"/>
    <property type="match status" value="1"/>
</dbReference>
<evidence type="ECO:0000256" key="3">
    <source>
        <dbReference type="ARBA" id="ARBA00008704"/>
    </source>
</evidence>
<evidence type="ECO:0000256" key="7">
    <source>
        <dbReference type="ARBA" id="ARBA00022723"/>
    </source>
</evidence>
<dbReference type="EMBL" id="BX284604">
    <property type="protein sequence ID" value="CAA92640.2"/>
    <property type="molecule type" value="Genomic_DNA"/>
</dbReference>
<keyword evidence="12" id="KW-1133">Transmembrane helix</keyword>
<evidence type="ECO:0000256" key="18">
    <source>
        <dbReference type="PROSITE-ProRule" id="PRU00175"/>
    </source>
</evidence>
<dbReference type="InParanoid" id="Q23601"/>
<evidence type="ECO:0000256" key="6">
    <source>
        <dbReference type="ARBA" id="ARBA00022692"/>
    </source>
</evidence>
<name>Q23601_CAEEL</name>
<evidence type="ECO:0000256" key="14">
    <source>
        <dbReference type="ARBA" id="ARBA00023140"/>
    </source>
</evidence>
<dbReference type="PIR" id="T28005">
    <property type="entry name" value="T28005"/>
</dbReference>
<evidence type="ECO:0000313" key="22">
    <source>
        <dbReference type="WormBase" id="ZK809.7"/>
    </source>
</evidence>
<dbReference type="InterPro" id="IPR006845">
    <property type="entry name" value="Pex_N"/>
</dbReference>
<dbReference type="HOGENOM" id="CLU_024591_1_0_1"/>
<evidence type="ECO:0000313" key="20">
    <source>
        <dbReference type="EMBL" id="CAA92640.2"/>
    </source>
</evidence>
<evidence type="ECO:0000256" key="15">
    <source>
        <dbReference type="ARBA" id="ARBA00032511"/>
    </source>
</evidence>
<comment type="subcellular location">
    <subcellularLocation>
        <location evidence="1">Peroxisome membrane</location>
        <topology evidence="1">Multi-pass membrane protein</topology>
    </subcellularLocation>
</comment>
<keyword evidence="14" id="KW-0576">Peroxisome</keyword>
<keyword evidence="6" id="KW-0812">Transmembrane</keyword>
<evidence type="ECO:0000256" key="2">
    <source>
        <dbReference type="ARBA" id="ARBA00004906"/>
    </source>
</evidence>
<evidence type="ECO:0000256" key="8">
    <source>
        <dbReference type="ARBA" id="ARBA00022771"/>
    </source>
</evidence>
<sequence>MACRCLRVDQLDAHVLDSEIRSIAQDSVDDVVNQMPLWVARIFEKLRPELKVTLEAVLWTHRFSRGASPGQEQMDIAYAGYTPKLITSHFMVEVIVPYLTRRMSELSGRIDISRMYSKIEAIYELGSLLHFLYFLRSGGHSTITESIFSLRNWNNHQPTISSINYDTQNRELMWHAFRDVILLTYPFIEKARQRIVKKQKLDRKFTSSIGSSDIECVVCDKPSVIPMVGQKCGHVACYTCIATSRNMTCPLCSENAEPMEFLAKKLKNPILIE</sequence>
<keyword evidence="21" id="KW-1185">Reference proteome</keyword>
<comment type="similarity">
    <text evidence="3">Belongs to the pex2/pex10/pex12 family.</text>
</comment>
<dbReference type="STRING" id="6239.ZK809.7.1"/>
<keyword evidence="4" id="KW-0813">Transport</keyword>
<dbReference type="RefSeq" id="NP_502201.2">
    <property type="nucleotide sequence ID" value="NM_069800.5"/>
</dbReference>
<keyword evidence="7" id="KW-0479">Metal-binding</keyword>
<dbReference type="Pfam" id="PF04757">
    <property type="entry name" value="Pex2_Pex12"/>
    <property type="match status" value="1"/>
</dbReference>
<evidence type="ECO:0000256" key="1">
    <source>
        <dbReference type="ARBA" id="ARBA00004585"/>
    </source>
</evidence>
<keyword evidence="11" id="KW-0653">Protein transport</keyword>
<keyword evidence="10" id="KW-0862">Zinc</keyword>
<dbReference type="GeneID" id="178094"/>
<keyword evidence="8 18" id="KW-0863">Zinc-finger</keyword>
<keyword evidence="9" id="KW-0833">Ubl conjugation pathway</keyword>
<dbReference type="KEGG" id="cel:CELE_ZK809.7"/>
<accession>Q23601</accession>
<keyword evidence="13" id="KW-0472">Membrane</keyword>
<dbReference type="AGR" id="WB:WBGene00004192"/>
<dbReference type="SUPFAM" id="SSF57850">
    <property type="entry name" value="RING/U-box"/>
    <property type="match status" value="1"/>
</dbReference>
<evidence type="ECO:0000256" key="4">
    <source>
        <dbReference type="ARBA" id="ARBA00022448"/>
    </source>
</evidence>
<feature type="domain" description="RING-type" evidence="19">
    <location>
        <begin position="216"/>
        <end position="253"/>
    </location>
</feature>
<evidence type="ECO:0000256" key="13">
    <source>
        <dbReference type="ARBA" id="ARBA00023136"/>
    </source>
</evidence>
<dbReference type="CTD" id="178094"/>
<protein>
    <recommendedName>
        <fullName evidence="17">RING-type E3 ubiquitin transferase (cysteine targeting)</fullName>
        <ecNumber evidence="17">2.3.2.36</ecNumber>
    </recommendedName>
    <alternativeName>
        <fullName evidence="15">Peroxin-2</fullName>
    </alternativeName>
</protein>
<comment type="pathway">
    <text evidence="2">Protein modification; protein ubiquitination.</text>
</comment>
<dbReference type="FunCoup" id="Q23601">
    <property type="interactions" value="1711"/>
</dbReference>
<evidence type="ECO:0000259" key="19">
    <source>
        <dbReference type="PROSITE" id="PS50089"/>
    </source>
</evidence>
<dbReference type="EC" id="2.3.2.36" evidence="17"/>
<evidence type="ECO:0000256" key="17">
    <source>
        <dbReference type="ARBA" id="ARBA00034523"/>
    </source>
</evidence>
<dbReference type="PaxDb" id="6239-ZK809.7"/>
<dbReference type="Proteomes" id="UP000001940">
    <property type="component" value="Chromosome IV"/>
</dbReference>
<dbReference type="InterPro" id="IPR025654">
    <property type="entry name" value="PEX2/10"/>
</dbReference>
<dbReference type="Bgee" id="WBGene00004192">
    <property type="expression patterns" value="Expressed in embryo and 3 other cell types or tissues"/>
</dbReference>